<accession>A0A2T6ZWK2</accession>
<reference evidence="1 2" key="1">
    <citation type="submission" date="2017-04" db="EMBL/GenBank/DDBJ databases">
        <title>Draft genome sequence of Tuber borchii Vittad., a whitish edible truffle.</title>
        <authorList>
            <consortium name="DOE Joint Genome Institute"/>
            <person name="Murat C."/>
            <person name="Kuo A."/>
            <person name="Barry K.W."/>
            <person name="Clum A."/>
            <person name="Dockter R.B."/>
            <person name="Fauchery L."/>
            <person name="Iotti M."/>
            <person name="Kohler A."/>
            <person name="Labutti K."/>
            <person name="Lindquist E.A."/>
            <person name="Lipzen A."/>
            <person name="Ohm R.A."/>
            <person name="Wang M."/>
            <person name="Grigoriev I.V."/>
            <person name="Zambonelli A."/>
            <person name="Martin F.M."/>
        </authorList>
    </citation>
    <scope>NUCLEOTIDE SEQUENCE [LARGE SCALE GENOMIC DNA]</scope>
    <source>
        <strain evidence="1 2">Tbo3840</strain>
    </source>
</reference>
<protein>
    <submittedName>
        <fullName evidence="1">Uncharacterized protein</fullName>
    </submittedName>
</protein>
<keyword evidence="2" id="KW-1185">Reference proteome</keyword>
<dbReference type="EMBL" id="NESQ01000081">
    <property type="protein sequence ID" value="PUU79814.1"/>
    <property type="molecule type" value="Genomic_DNA"/>
</dbReference>
<dbReference type="AlphaFoldDB" id="A0A2T6ZWK2"/>
<organism evidence="1 2">
    <name type="scientific">Tuber borchii</name>
    <name type="common">White truffle</name>
    <dbReference type="NCBI Taxonomy" id="42251"/>
    <lineage>
        <taxon>Eukaryota</taxon>
        <taxon>Fungi</taxon>
        <taxon>Dikarya</taxon>
        <taxon>Ascomycota</taxon>
        <taxon>Pezizomycotina</taxon>
        <taxon>Pezizomycetes</taxon>
        <taxon>Pezizales</taxon>
        <taxon>Tuberaceae</taxon>
        <taxon>Tuber</taxon>
    </lineage>
</organism>
<dbReference type="Proteomes" id="UP000244722">
    <property type="component" value="Unassembled WGS sequence"/>
</dbReference>
<sequence length="153" mass="17832">MRRASYQWELSCIYWRLSVQYNSLSFSFNPQYSSTVLVLSASISYPPFFSITWLSWGGTDKEHLRVGHSLKREFTSCLTGCRLISPITSDLFPNVLTSPLSFLSSFSLLTFHPSTLRVFFFICLVDLPYITRPGALFFFRHPLFFYFIYGRID</sequence>
<proteinExistence type="predicted"/>
<gene>
    <name evidence="1" type="ORF">B9Z19DRAFT_789644</name>
</gene>
<name>A0A2T6ZWK2_TUBBO</name>
<evidence type="ECO:0000313" key="1">
    <source>
        <dbReference type="EMBL" id="PUU79814.1"/>
    </source>
</evidence>
<comment type="caution">
    <text evidence="1">The sequence shown here is derived from an EMBL/GenBank/DDBJ whole genome shotgun (WGS) entry which is preliminary data.</text>
</comment>
<evidence type="ECO:0000313" key="2">
    <source>
        <dbReference type="Proteomes" id="UP000244722"/>
    </source>
</evidence>